<dbReference type="AlphaFoldDB" id="A0A7X5V2V9"/>
<proteinExistence type="predicted"/>
<dbReference type="Gene3D" id="3.20.20.450">
    <property type="entry name" value="EAL domain"/>
    <property type="match status" value="1"/>
</dbReference>
<dbReference type="PANTHER" id="PTHR44757">
    <property type="entry name" value="DIGUANYLATE CYCLASE DGCP"/>
    <property type="match status" value="1"/>
</dbReference>
<dbReference type="InterPro" id="IPR001633">
    <property type="entry name" value="EAL_dom"/>
</dbReference>
<dbReference type="PANTHER" id="PTHR44757:SF2">
    <property type="entry name" value="BIOFILM ARCHITECTURE MAINTENANCE PROTEIN MBAA"/>
    <property type="match status" value="1"/>
</dbReference>
<dbReference type="Pfam" id="PF00990">
    <property type="entry name" value="GGDEF"/>
    <property type="match status" value="1"/>
</dbReference>
<dbReference type="SMART" id="SM00267">
    <property type="entry name" value="GGDEF"/>
    <property type="match status" value="1"/>
</dbReference>
<keyword evidence="1" id="KW-0812">Transmembrane</keyword>
<sequence>MHWPAIRSFVIRHRFAIRDLGLVLAAVAALAYCAFAFDLFENEGGLTVHKAEIELDEALLLGVVLALGLLLFGARQYLRQKREMARRLSAEGEVRRLAYQDVLTGLPNRRKFDDALAAAVGAPPRAGASHAVLLLDLNGFKSINDVHGHAAGDELLIVIAQRLLGAIRDGDMVARFGGDEFAILATHLADPEAATNVALRVIDALDTPVHAAGATHRVGAGIGIALVPVDATNVEEAMRKADVALYRAKAERRSALRFFEPQMDVRIRERAAMEAALRRALDEERIDIVYRPAFDLRTHAVVGFEAAPRWIDPEHGEIPIERFLAIADEVGLIHALGERVLRLGCAAAGSWPASITLSIDIHASQLRDNLLAARILRILGEAGIAPARLEVDVTESAFVADLDNARAVLGNLRAAGVRIALDNFGTGYSSLYHLRSFRLDKVKIDRSFVQAMTRERESAGIVQALVGLGHGLGLTIAAEGIEASDQEGALLGTGCEQGQGDLLGAPLDAAAAAALFEHRISGSTTQA</sequence>
<dbReference type="InterPro" id="IPR035919">
    <property type="entry name" value="EAL_sf"/>
</dbReference>
<dbReference type="PROSITE" id="PS50883">
    <property type="entry name" value="EAL"/>
    <property type="match status" value="1"/>
</dbReference>
<dbReference type="CDD" id="cd01949">
    <property type="entry name" value="GGDEF"/>
    <property type="match status" value="1"/>
</dbReference>
<protein>
    <submittedName>
        <fullName evidence="4">Diguanylate cyclase (GGDEF)-like protein</fullName>
    </submittedName>
</protein>
<dbReference type="SUPFAM" id="SSF141868">
    <property type="entry name" value="EAL domain-like"/>
    <property type="match status" value="1"/>
</dbReference>
<feature type="transmembrane region" description="Helical" evidence="1">
    <location>
        <begin position="60"/>
        <end position="78"/>
    </location>
</feature>
<dbReference type="PROSITE" id="PS50887">
    <property type="entry name" value="GGDEF"/>
    <property type="match status" value="1"/>
</dbReference>
<evidence type="ECO:0000256" key="1">
    <source>
        <dbReference type="SAM" id="Phobius"/>
    </source>
</evidence>
<dbReference type="NCBIfam" id="TIGR00254">
    <property type="entry name" value="GGDEF"/>
    <property type="match status" value="1"/>
</dbReference>
<dbReference type="InterPro" id="IPR029787">
    <property type="entry name" value="Nucleotide_cyclase"/>
</dbReference>
<dbReference type="InterPro" id="IPR000160">
    <property type="entry name" value="GGDEF_dom"/>
</dbReference>
<evidence type="ECO:0000313" key="5">
    <source>
        <dbReference type="Proteomes" id="UP000564677"/>
    </source>
</evidence>
<dbReference type="RefSeq" id="WP_167300623.1">
    <property type="nucleotide sequence ID" value="NZ_JAASQV010000003.1"/>
</dbReference>
<dbReference type="Gene3D" id="3.30.70.270">
    <property type="match status" value="1"/>
</dbReference>
<dbReference type="SMART" id="SM00052">
    <property type="entry name" value="EAL"/>
    <property type="match status" value="1"/>
</dbReference>
<feature type="domain" description="GGDEF" evidence="3">
    <location>
        <begin position="128"/>
        <end position="261"/>
    </location>
</feature>
<keyword evidence="5" id="KW-1185">Reference proteome</keyword>
<dbReference type="CDD" id="cd01948">
    <property type="entry name" value="EAL"/>
    <property type="match status" value="1"/>
</dbReference>
<comment type="caution">
    <text evidence="4">The sequence shown here is derived from an EMBL/GenBank/DDBJ whole genome shotgun (WGS) entry which is preliminary data.</text>
</comment>
<organism evidence="4 5">
    <name type="scientific">Sphingomonas leidyi</name>
    <dbReference type="NCBI Taxonomy" id="68569"/>
    <lineage>
        <taxon>Bacteria</taxon>
        <taxon>Pseudomonadati</taxon>
        <taxon>Pseudomonadota</taxon>
        <taxon>Alphaproteobacteria</taxon>
        <taxon>Sphingomonadales</taxon>
        <taxon>Sphingomonadaceae</taxon>
        <taxon>Sphingomonas</taxon>
    </lineage>
</organism>
<accession>A0A7X5V2V9</accession>
<dbReference type="Pfam" id="PF00563">
    <property type="entry name" value="EAL"/>
    <property type="match status" value="1"/>
</dbReference>
<dbReference type="EMBL" id="JAASQV010000003">
    <property type="protein sequence ID" value="NIJ66257.1"/>
    <property type="molecule type" value="Genomic_DNA"/>
</dbReference>
<evidence type="ECO:0000259" key="3">
    <source>
        <dbReference type="PROSITE" id="PS50887"/>
    </source>
</evidence>
<dbReference type="InterPro" id="IPR052155">
    <property type="entry name" value="Biofilm_reg_signaling"/>
</dbReference>
<dbReference type="InterPro" id="IPR043128">
    <property type="entry name" value="Rev_trsase/Diguanyl_cyclase"/>
</dbReference>
<dbReference type="SUPFAM" id="SSF55073">
    <property type="entry name" value="Nucleotide cyclase"/>
    <property type="match status" value="1"/>
</dbReference>
<name>A0A7X5V2V9_9SPHN</name>
<gene>
    <name evidence="4" type="ORF">FHR20_003230</name>
</gene>
<feature type="domain" description="EAL" evidence="2">
    <location>
        <begin position="270"/>
        <end position="520"/>
    </location>
</feature>
<keyword evidence="1" id="KW-1133">Transmembrane helix</keyword>
<evidence type="ECO:0000259" key="2">
    <source>
        <dbReference type="PROSITE" id="PS50883"/>
    </source>
</evidence>
<dbReference type="Proteomes" id="UP000564677">
    <property type="component" value="Unassembled WGS sequence"/>
</dbReference>
<evidence type="ECO:0000313" key="4">
    <source>
        <dbReference type="EMBL" id="NIJ66257.1"/>
    </source>
</evidence>
<keyword evidence="1" id="KW-0472">Membrane</keyword>
<reference evidence="4 5" key="1">
    <citation type="submission" date="2020-03" db="EMBL/GenBank/DDBJ databases">
        <title>Genomic Encyclopedia of Type Strains, Phase IV (KMG-IV): sequencing the most valuable type-strain genomes for metagenomic binning, comparative biology and taxonomic classification.</title>
        <authorList>
            <person name="Goeker M."/>
        </authorList>
    </citation>
    <scope>NUCLEOTIDE SEQUENCE [LARGE SCALE GENOMIC DNA]</scope>
    <source>
        <strain evidence="4 5">DSM 4733</strain>
    </source>
</reference>